<dbReference type="EMBL" id="FXAW01000006">
    <property type="protein sequence ID" value="SMG41951.1"/>
    <property type="molecule type" value="Genomic_DNA"/>
</dbReference>
<dbReference type="EC" id="6.-.-.-" evidence="2"/>
<keyword evidence="1 2" id="KW-0436">Ligase</keyword>
<dbReference type="GO" id="GO:0016874">
    <property type="term" value="F:ligase activity"/>
    <property type="evidence" value="ECO:0007669"/>
    <property type="project" value="UniProtKB-UniRule"/>
</dbReference>
<feature type="domain" description="Bacillithiol biosynthesis BshC N-terminal Rossmann-like" evidence="3">
    <location>
        <begin position="1"/>
        <end position="362"/>
    </location>
</feature>
<proteinExistence type="inferred from homology"/>
<dbReference type="STRING" id="1028.SAMN05661096_02843"/>
<accession>A0A1X7KLF5</accession>
<evidence type="ECO:0000259" key="3">
    <source>
        <dbReference type="Pfam" id="PF10079"/>
    </source>
</evidence>
<sequence length="521" mass="60395">MKVGCIDFSKTGLFAPIFNDFIQQKEELKTFYHRFPSPESFGAQIQEKSQHHINRKLLVEVLEAQYDQVAAVEEAVTKNIESLGNDRTFTLTTGHQLNIFTGPLYFHFKIITVINACNQLKAKYPDYNFVPIYWMASEDHDLDEIKSMQVEGKKYKWNTEQAGAVGRMKTEGLAALAKDVVGEQSVFYKAYAESENLAQAVREYVNAFYGKYGLVVLDADNAQLKSELNHIIADDIFNNSANELVEKCSTNLDDMGYKTQTYPREINFFYLQDGLRERIVKEREKFVVLNSDISFSEEEIKNEIDTHPERFSPNVILRPVYQEAVLPNLAYTGGPAEVAYWMQLKPVFESFKIPFPILLPRNFGMIIPNRIRHKIKKLKLKDLELFTERELLKKEITKKVSAQKLNLNDERQKLKSLLLEIKQYAGDVDPTLAQMTDAENEKISNAVDKIEKKMVAAEKRKHSDKMRQIDEVKDFLFPGNGLQERKENFIPYYRADVKFLEKLMKAFDPFNLEFHIIRWDG</sequence>
<name>A0A1X7KLF5_9BACT</name>
<dbReference type="Pfam" id="PF24850">
    <property type="entry name" value="CC_BshC"/>
    <property type="match status" value="1"/>
</dbReference>
<evidence type="ECO:0000313" key="6">
    <source>
        <dbReference type="Proteomes" id="UP000193804"/>
    </source>
</evidence>
<dbReference type="InterPro" id="IPR011199">
    <property type="entry name" value="Bacillithiol_biosynth_BshC"/>
</dbReference>
<evidence type="ECO:0000256" key="1">
    <source>
        <dbReference type="ARBA" id="ARBA00022598"/>
    </source>
</evidence>
<dbReference type="NCBIfam" id="TIGR03998">
    <property type="entry name" value="thiol_BshC"/>
    <property type="match status" value="1"/>
</dbReference>
<dbReference type="PIRSF" id="PIRSF012535">
    <property type="entry name" value="UCP012535"/>
    <property type="match status" value="1"/>
</dbReference>
<feature type="coiled-coil region" evidence="2">
    <location>
        <begin position="407"/>
        <end position="460"/>
    </location>
</feature>
<keyword evidence="2" id="KW-0175">Coiled coil</keyword>
<reference evidence="6" key="1">
    <citation type="submission" date="2017-04" db="EMBL/GenBank/DDBJ databases">
        <authorList>
            <person name="Varghese N."/>
            <person name="Submissions S."/>
        </authorList>
    </citation>
    <scope>NUCLEOTIDE SEQUENCE [LARGE SCALE GENOMIC DNA]</scope>
    <source>
        <strain evidence="6">DSM 4125</strain>
    </source>
</reference>
<dbReference type="InterPro" id="IPR055399">
    <property type="entry name" value="CC_BshC"/>
</dbReference>
<dbReference type="AlphaFoldDB" id="A0A1X7KLF5"/>
<protein>
    <recommendedName>
        <fullName evidence="2">Putative cysteine ligase BshC</fullName>
        <ecNumber evidence="2">6.-.-.-</ecNumber>
    </recommendedName>
</protein>
<evidence type="ECO:0000259" key="4">
    <source>
        <dbReference type="Pfam" id="PF24850"/>
    </source>
</evidence>
<dbReference type="Pfam" id="PF10079">
    <property type="entry name" value="Rossmann-like_BshC"/>
    <property type="match status" value="1"/>
</dbReference>
<organism evidence="5 6">
    <name type="scientific">Marivirga sericea</name>
    <dbReference type="NCBI Taxonomy" id="1028"/>
    <lineage>
        <taxon>Bacteria</taxon>
        <taxon>Pseudomonadati</taxon>
        <taxon>Bacteroidota</taxon>
        <taxon>Cytophagia</taxon>
        <taxon>Cytophagales</taxon>
        <taxon>Marivirgaceae</taxon>
        <taxon>Marivirga</taxon>
    </lineage>
</organism>
<comment type="similarity">
    <text evidence="2">Belongs to the BshC family.</text>
</comment>
<dbReference type="HAMAP" id="MF_01867">
    <property type="entry name" value="BshC"/>
    <property type="match status" value="1"/>
</dbReference>
<dbReference type="InterPro" id="IPR055398">
    <property type="entry name" value="Rossmann-like_BshC"/>
</dbReference>
<evidence type="ECO:0000313" key="5">
    <source>
        <dbReference type="EMBL" id="SMG41951.1"/>
    </source>
</evidence>
<keyword evidence="6" id="KW-1185">Reference proteome</keyword>
<dbReference type="Proteomes" id="UP000193804">
    <property type="component" value="Unassembled WGS sequence"/>
</dbReference>
<dbReference type="RefSeq" id="WP_085518009.1">
    <property type="nucleotide sequence ID" value="NZ_FXAW01000006.1"/>
</dbReference>
<gene>
    <name evidence="2" type="primary">bshC</name>
    <name evidence="5" type="ORF">SAMN05661096_02843</name>
</gene>
<evidence type="ECO:0000256" key="2">
    <source>
        <dbReference type="HAMAP-Rule" id="MF_01867"/>
    </source>
</evidence>
<feature type="domain" description="Bacillithiol biosynthesis BshC C-terminal coiled-coil" evidence="4">
    <location>
        <begin position="365"/>
        <end position="518"/>
    </location>
</feature>
<dbReference type="OrthoDB" id="9765151at2"/>